<comment type="caution">
    <text evidence="3">The sequence shown here is derived from an EMBL/GenBank/DDBJ whole genome shotgun (WGS) entry which is preliminary data.</text>
</comment>
<dbReference type="EMBL" id="LHPF02000230">
    <property type="protein sequence ID" value="PSC67014.1"/>
    <property type="molecule type" value="Genomic_DNA"/>
</dbReference>
<reference evidence="3 4" key="1">
    <citation type="journal article" date="2018" name="Plant J.">
        <title>Genome sequences of Chlorella sorokiniana UTEX 1602 and Micractinium conductrix SAG 241.80: implications to maltose excretion by a green alga.</title>
        <authorList>
            <person name="Arriola M.B."/>
            <person name="Velmurugan N."/>
            <person name="Zhang Y."/>
            <person name="Plunkett M.H."/>
            <person name="Hondzo H."/>
            <person name="Barney B.M."/>
        </authorList>
    </citation>
    <scope>NUCLEOTIDE SEQUENCE [LARGE SCALE GENOMIC DNA]</scope>
    <source>
        <strain evidence="3 4">SAG 241.80</strain>
    </source>
</reference>
<feature type="domain" description="RRM" evidence="2">
    <location>
        <begin position="1"/>
        <end position="62"/>
    </location>
</feature>
<gene>
    <name evidence="3" type="ORF">C2E20_9333</name>
</gene>
<dbReference type="InterPro" id="IPR034268">
    <property type="entry name" value="RBM25_RRM"/>
</dbReference>
<dbReference type="InterPro" id="IPR035979">
    <property type="entry name" value="RBD_domain_sf"/>
</dbReference>
<dbReference type="PANTHER" id="PTHR47334:SF2">
    <property type="entry name" value="RNA-BINDING MOTIF PROTEIN 25"/>
    <property type="match status" value="1"/>
</dbReference>
<dbReference type="InterPro" id="IPR012677">
    <property type="entry name" value="Nucleotide-bd_a/b_plait_sf"/>
</dbReference>
<keyword evidence="4" id="KW-1185">Reference proteome</keyword>
<evidence type="ECO:0000313" key="4">
    <source>
        <dbReference type="Proteomes" id="UP000239649"/>
    </source>
</evidence>
<dbReference type="AlphaFoldDB" id="A0A2P6UYZ1"/>
<dbReference type="Pfam" id="PF00076">
    <property type="entry name" value="RRM_1"/>
    <property type="match status" value="1"/>
</dbReference>
<dbReference type="InterPro" id="IPR053294">
    <property type="entry name" value="RBM_PWI_domain"/>
</dbReference>
<accession>A0A2P6UYZ1</accession>
<dbReference type="PROSITE" id="PS50102">
    <property type="entry name" value="RRM"/>
    <property type="match status" value="1"/>
</dbReference>
<keyword evidence="1" id="KW-0694">RNA-binding</keyword>
<dbReference type="PANTHER" id="PTHR47334">
    <property type="entry name" value="SPLICING FACTOR PWI DOMAIN-CONTAINING PROTEIN / RNA RECOGNITION MOTIF (RRM)-CONTAINING PROTEIN"/>
    <property type="match status" value="1"/>
</dbReference>
<dbReference type="SUPFAM" id="SSF54928">
    <property type="entry name" value="RNA-binding domain, RBD"/>
    <property type="match status" value="1"/>
</dbReference>
<feature type="non-terminal residue" evidence="3">
    <location>
        <position position="85"/>
    </location>
</feature>
<dbReference type="STRING" id="554055.A0A2P6UYZ1"/>
<evidence type="ECO:0000313" key="3">
    <source>
        <dbReference type="EMBL" id="PSC67014.1"/>
    </source>
</evidence>
<dbReference type="InterPro" id="IPR000504">
    <property type="entry name" value="RRM_dom"/>
</dbReference>
<name>A0A2P6UYZ1_9CHLO</name>
<protein>
    <submittedName>
        <fullName evidence="3">RNA-binding 25 isoform X2</fullName>
    </submittedName>
</protein>
<proteinExistence type="predicted"/>
<dbReference type="Proteomes" id="UP000239649">
    <property type="component" value="Unassembled WGS sequence"/>
</dbReference>
<dbReference type="CDD" id="cd12446">
    <property type="entry name" value="RRM_RBM25"/>
    <property type="match status" value="1"/>
</dbReference>
<dbReference type="GO" id="GO:0003723">
    <property type="term" value="F:RNA binding"/>
    <property type="evidence" value="ECO:0007669"/>
    <property type="project" value="UniProtKB-UniRule"/>
</dbReference>
<evidence type="ECO:0000259" key="2">
    <source>
        <dbReference type="PROSITE" id="PS50102"/>
    </source>
</evidence>
<dbReference type="Gene3D" id="3.30.70.330">
    <property type="match status" value="1"/>
</dbReference>
<organism evidence="3 4">
    <name type="scientific">Micractinium conductrix</name>
    <dbReference type="NCBI Taxonomy" id="554055"/>
    <lineage>
        <taxon>Eukaryota</taxon>
        <taxon>Viridiplantae</taxon>
        <taxon>Chlorophyta</taxon>
        <taxon>core chlorophytes</taxon>
        <taxon>Trebouxiophyceae</taxon>
        <taxon>Chlorellales</taxon>
        <taxon>Chlorellaceae</taxon>
        <taxon>Chlorella clade</taxon>
        <taxon>Micractinium</taxon>
    </lineage>
</organism>
<sequence length="85" mass="9380">MALLEACGAVKEWKPVTEPDSGRLKGFGFVTYEEPEGVVVALQVLNNLKVDGQELMLKCNKATEEYLAWHKAEQQRKKESGGEGA</sequence>
<dbReference type="OrthoDB" id="6275295at2759"/>
<evidence type="ECO:0000256" key="1">
    <source>
        <dbReference type="PROSITE-ProRule" id="PRU00176"/>
    </source>
</evidence>